<evidence type="ECO:0000256" key="1">
    <source>
        <dbReference type="SAM" id="MobiDB-lite"/>
    </source>
</evidence>
<evidence type="ECO:0000313" key="2">
    <source>
        <dbReference type="EMBL" id="MDP9974981.1"/>
    </source>
</evidence>
<protein>
    <submittedName>
        <fullName evidence="2">Uncharacterized protein</fullName>
    </submittedName>
</protein>
<accession>A0AAW8EQ25</accession>
<evidence type="ECO:0000313" key="3">
    <source>
        <dbReference type="Proteomes" id="UP001224845"/>
    </source>
</evidence>
<organism evidence="2 3">
    <name type="scientific">Variovorax paradoxus</name>
    <dbReference type="NCBI Taxonomy" id="34073"/>
    <lineage>
        <taxon>Bacteria</taxon>
        <taxon>Pseudomonadati</taxon>
        <taxon>Pseudomonadota</taxon>
        <taxon>Betaproteobacteria</taxon>
        <taxon>Burkholderiales</taxon>
        <taxon>Comamonadaceae</taxon>
        <taxon>Variovorax</taxon>
    </lineage>
</organism>
<sequence length="43" mass="4845">MIAIEVTQSKSAEFNSQGHHHVSRQARLSTRDSSMFGMPNIEE</sequence>
<dbReference type="Proteomes" id="UP001224845">
    <property type="component" value="Unassembled WGS sequence"/>
</dbReference>
<feature type="region of interest" description="Disordered" evidence="1">
    <location>
        <begin position="1"/>
        <end position="43"/>
    </location>
</feature>
<comment type="caution">
    <text evidence="2">The sequence shown here is derived from an EMBL/GenBank/DDBJ whole genome shotgun (WGS) entry which is preliminary data.</text>
</comment>
<dbReference type="EMBL" id="JAUSRV010000021">
    <property type="protein sequence ID" value="MDP9974981.1"/>
    <property type="molecule type" value="Genomic_DNA"/>
</dbReference>
<feature type="compositionally biased region" description="Polar residues" evidence="1">
    <location>
        <begin position="1"/>
        <end position="17"/>
    </location>
</feature>
<gene>
    <name evidence="2" type="ORF">J2W39_006265</name>
</gene>
<dbReference type="GeneID" id="99713671"/>
<reference evidence="2" key="1">
    <citation type="submission" date="2023-07" db="EMBL/GenBank/DDBJ databases">
        <title>Sorghum-associated microbial communities from plants grown in Nebraska, USA.</title>
        <authorList>
            <person name="Schachtman D."/>
        </authorList>
    </citation>
    <scope>NUCLEOTIDE SEQUENCE</scope>
    <source>
        <strain evidence="2">DS3315</strain>
    </source>
</reference>
<name>A0AAW8EQ25_VARPD</name>
<proteinExistence type="predicted"/>
<dbReference type="RefSeq" id="WP_018902887.1">
    <property type="nucleotide sequence ID" value="NZ_CAIGKF010000006.1"/>
</dbReference>
<dbReference type="AlphaFoldDB" id="A0AAW8EQ25"/>